<gene>
    <name evidence="1" type="ORF">GCM10010954_18320</name>
</gene>
<dbReference type="PIRSF" id="PIRSF012608">
    <property type="entry name" value="UCP012608"/>
    <property type="match status" value="1"/>
</dbReference>
<dbReference type="EMBL" id="BMEL01000002">
    <property type="protein sequence ID" value="GGF19887.1"/>
    <property type="molecule type" value="Genomic_DNA"/>
</dbReference>
<name>A0A917B2Y6_HALAA</name>
<sequence length="339" mass="39027">MEHLVKTFKDFSQEAKSGSSPLYSYLSSQIAKDHFILSLASYTRKEQPAANLLLASVHCLLLNGGSHPLRNYYPSIMAQPSEEDAFPAFKHFCRAHEKEIKMLLKTKLVQTNEVRRCAYLYPCFSYVYQKTKQPLTLIEIGTSAGFQLNWDRYNYSYNSERMILNGRTNVHIRSTIKGENIPTLPLHAPPINDRYGIDLHINDMNNREDLAWLNALIWPEHSERRELFLKTAETVKQSPMQLIEGDGVELLPSIARKIPKGSTLCVFHTHVANQMKDSAKEKLLDHIEAIGRERNVVHLYNNIADTKLHLDLFVNKGREEYVVGETDGHGRWFTWEITQ</sequence>
<accession>A0A917B2Y6</accession>
<evidence type="ECO:0008006" key="3">
    <source>
        <dbReference type="Google" id="ProtNLM"/>
    </source>
</evidence>
<reference evidence="1" key="1">
    <citation type="journal article" date="2014" name="Int. J. Syst. Evol. Microbiol.">
        <title>Complete genome sequence of Corynebacterium casei LMG S-19264T (=DSM 44701T), isolated from a smear-ripened cheese.</title>
        <authorList>
            <consortium name="US DOE Joint Genome Institute (JGI-PGF)"/>
            <person name="Walter F."/>
            <person name="Albersmeier A."/>
            <person name="Kalinowski J."/>
            <person name="Ruckert C."/>
        </authorList>
    </citation>
    <scope>NUCLEOTIDE SEQUENCE</scope>
    <source>
        <strain evidence="1">CGMCC 1.12153</strain>
    </source>
</reference>
<organism evidence="1 2">
    <name type="scientific">Halobacillus andaensis</name>
    <dbReference type="NCBI Taxonomy" id="1176239"/>
    <lineage>
        <taxon>Bacteria</taxon>
        <taxon>Bacillati</taxon>
        <taxon>Bacillota</taxon>
        <taxon>Bacilli</taxon>
        <taxon>Bacillales</taxon>
        <taxon>Bacillaceae</taxon>
        <taxon>Halobacillus</taxon>
    </lineage>
</organism>
<evidence type="ECO:0000313" key="1">
    <source>
        <dbReference type="EMBL" id="GGF19887.1"/>
    </source>
</evidence>
<keyword evidence="2" id="KW-1185">Reference proteome</keyword>
<proteinExistence type="predicted"/>
<dbReference type="AlphaFoldDB" id="A0A917B2Y6"/>
<evidence type="ECO:0000313" key="2">
    <source>
        <dbReference type="Proteomes" id="UP000660110"/>
    </source>
</evidence>
<dbReference type="InterPro" id="IPR011200">
    <property type="entry name" value="UCP012608"/>
</dbReference>
<dbReference type="Pfam" id="PF10094">
    <property type="entry name" value="DUF2332"/>
    <property type="match status" value="1"/>
</dbReference>
<protein>
    <recommendedName>
        <fullName evidence="3">DUF2332 domain-containing protein</fullName>
    </recommendedName>
</protein>
<dbReference type="Proteomes" id="UP000660110">
    <property type="component" value="Unassembled WGS sequence"/>
</dbReference>
<reference evidence="1" key="2">
    <citation type="submission" date="2020-09" db="EMBL/GenBank/DDBJ databases">
        <authorList>
            <person name="Sun Q."/>
            <person name="Zhou Y."/>
        </authorList>
    </citation>
    <scope>NUCLEOTIDE SEQUENCE</scope>
    <source>
        <strain evidence="1">CGMCC 1.12153</strain>
    </source>
</reference>
<comment type="caution">
    <text evidence="1">The sequence shown here is derived from an EMBL/GenBank/DDBJ whole genome shotgun (WGS) entry which is preliminary data.</text>
</comment>